<dbReference type="HOGENOM" id="CLU_1195189_0_0_1"/>
<dbReference type="InParanoid" id="A0A0C3GIK8"/>
<evidence type="ECO:0000313" key="2">
    <source>
        <dbReference type="EMBL" id="KIM95980.1"/>
    </source>
</evidence>
<organism evidence="2 3">
    <name type="scientific">Oidiodendron maius (strain Zn)</name>
    <dbReference type="NCBI Taxonomy" id="913774"/>
    <lineage>
        <taxon>Eukaryota</taxon>
        <taxon>Fungi</taxon>
        <taxon>Dikarya</taxon>
        <taxon>Ascomycota</taxon>
        <taxon>Pezizomycotina</taxon>
        <taxon>Leotiomycetes</taxon>
        <taxon>Leotiomycetes incertae sedis</taxon>
        <taxon>Myxotrichaceae</taxon>
        <taxon>Oidiodendron</taxon>
    </lineage>
</organism>
<dbReference type="Proteomes" id="UP000054321">
    <property type="component" value="Unassembled WGS sequence"/>
</dbReference>
<dbReference type="OrthoDB" id="2289918at2759"/>
<gene>
    <name evidence="2" type="ORF">OIDMADRAFT_59068</name>
</gene>
<feature type="compositionally biased region" description="Polar residues" evidence="1">
    <location>
        <begin position="205"/>
        <end position="215"/>
    </location>
</feature>
<proteinExistence type="predicted"/>
<feature type="compositionally biased region" description="Basic and acidic residues" evidence="1">
    <location>
        <begin position="7"/>
        <end position="19"/>
    </location>
</feature>
<reference evidence="3" key="2">
    <citation type="submission" date="2015-01" db="EMBL/GenBank/DDBJ databases">
        <title>Evolutionary Origins and Diversification of the Mycorrhizal Mutualists.</title>
        <authorList>
            <consortium name="DOE Joint Genome Institute"/>
            <consortium name="Mycorrhizal Genomics Consortium"/>
            <person name="Kohler A."/>
            <person name="Kuo A."/>
            <person name="Nagy L.G."/>
            <person name="Floudas D."/>
            <person name="Copeland A."/>
            <person name="Barry K.W."/>
            <person name="Cichocki N."/>
            <person name="Veneault-Fourrey C."/>
            <person name="LaButti K."/>
            <person name="Lindquist E.A."/>
            <person name="Lipzen A."/>
            <person name="Lundell T."/>
            <person name="Morin E."/>
            <person name="Murat C."/>
            <person name="Riley R."/>
            <person name="Ohm R."/>
            <person name="Sun H."/>
            <person name="Tunlid A."/>
            <person name="Henrissat B."/>
            <person name="Grigoriev I.V."/>
            <person name="Hibbett D.S."/>
            <person name="Martin F."/>
        </authorList>
    </citation>
    <scope>NUCLEOTIDE SEQUENCE [LARGE SCALE GENOMIC DNA]</scope>
    <source>
        <strain evidence="3">Zn</strain>
    </source>
</reference>
<sequence>MAEGIEANDKIPAIKDPSVRKRLTPRVTRPRKKQKQNDIYDDPEAVLGDIGSPLFKDGNIILHPKAVAILGDIGSACQKVDSDILSTAIADFKEDGEWGHFDPVWVKEAMAAHNFRASGSTVAYEEHLFNEMWRCERETLSDDEDTYQPHHHGDHDGHINCGSTIANNITKSDDIDTSANCPARSSDELQNSTSQNRRDGLCNETVATDHTTGAQNKLDILTSPPPGPQINT</sequence>
<feature type="compositionally biased region" description="Basic residues" evidence="1">
    <location>
        <begin position="20"/>
        <end position="34"/>
    </location>
</feature>
<feature type="region of interest" description="Disordered" evidence="1">
    <location>
        <begin position="177"/>
        <end position="232"/>
    </location>
</feature>
<evidence type="ECO:0000256" key="1">
    <source>
        <dbReference type="SAM" id="MobiDB-lite"/>
    </source>
</evidence>
<accession>A0A0C3GIK8</accession>
<feature type="region of interest" description="Disordered" evidence="1">
    <location>
        <begin position="1"/>
        <end position="40"/>
    </location>
</feature>
<evidence type="ECO:0000313" key="3">
    <source>
        <dbReference type="Proteomes" id="UP000054321"/>
    </source>
</evidence>
<name>A0A0C3GIK8_OIDMZ</name>
<keyword evidence="3" id="KW-1185">Reference proteome</keyword>
<reference evidence="2 3" key="1">
    <citation type="submission" date="2014-04" db="EMBL/GenBank/DDBJ databases">
        <authorList>
            <consortium name="DOE Joint Genome Institute"/>
            <person name="Kuo A."/>
            <person name="Martino E."/>
            <person name="Perotto S."/>
            <person name="Kohler A."/>
            <person name="Nagy L.G."/>
            <person name="Floudas D."/>
            <person name="Copeland A."/>
            <person name="Barry K.W."/>
            <person name="Cichocki N."/>
            <person name="Veneault-Fourrey C."/>
            <person name="LaButti K."/>
            <person name="Lindquist E.A."/>
            <person name="Lipzen A."/>
            <person name="Lundell T."/>
            <person name="Morin E."/>
            <person name="Murat C."/>
            <person name="Sun H."/>
            <person name="Tunlid A."/>
            <person name="Henrissat B."/>
            <person name="Grigoriev I.V."/>
            <person name="Hibbett D.S."/>
            <person name="Martin F."/>
            <person name="Nordberg H.P."/>
            <person name="Cantor M.N."/>
            <person name="Hua S.X."/>
        </authorList>
    </citation>
    <scope>NUCLEOTIDE SEQUENCE [LARGE SCALE GENOMIC DNA]</scope>
    <source>
        <strain evidence="2 3">Zn</strain>
    </source>
</reference>
<evidence type="ECO:0008006" key="4">
    <source>
        <dbReference type="Google" id="ProtNLM"/>
    </source>
</evidence>
<dbReference type="EMBL" id="KN832885">
    <property type="protein sequence ID" value="KIM95980.1"/>
    <property type="molecule type" value="Genomic_DNA"/>
</dbReference>
<protein>
    <recommendedName>
        <fullName evidence="4">ASX DEUBAD domain-containing protein</fullName>
    </recommendedName>
</protein>
<feature type="compositionally biased region" description="Pro residues" evidence="1">
    <location>
        <begin position="223"/>
        <end position="232"/>
    </location>
</feature>
<dbReference type="AlphaFoldDB" id="A0A0C3GIK8"/>